<dbReference type="GO" id="GO:0001681">
    <property type="term" value="F:sialate O-acetylesterase activity"/>
    <property type="evidence" value="ECO:0007669"/>
    <property type="project" value="InterPro"/>
</dbReference>
<keyword evidence="2" id="KW-0732">Signal</keyword>
<dbReference type="AlphaFoldDB" id="A0A0R0CFB3"/>
<accession>A0A0R0CFB3</accession>
<dbReference type="PATRIC" id="fig|344882.3.peg.936"/>
<comment type="caution">
    <text evidence="4">The sequence shown here is derived from an EMBL/GenBank/DDBJ whole genome shotgun (WGS) entry which is preliminary data.</text>
</comment>
<feature type="domain" description="Sialate O-acetylesterase" evidence="3">
    <location>
        <begin position="401"/>
        <end position="549"/>
    </location>
</feature>
<dbReference type="InterPro" id="IPR008979">
    <property type="entry name" value="Galactose-bd-like_sf"/>
</dbReference>
<dbReference type="InterPro" id="IPR005181">
    <property type="entry name" value="SASA"/>
</dbReference>
<organism evidence="4 5">
    <name type="scientific">Pseudoxanthomonas dokdonensis</name>
    <dbReference type="NCBI Taxonomy" id="344882"/>
    <lineage>
        <taxon>Bacteria</taxon>
        <taxon>Pseudomonadati</taxon>
        <taxon>Pseudomonadota</taxon>
        <taxon>Gammaproteobacteria</taxon>
        <taxon>Lysobacterales</taxon>
        <taxon>Lysobacteraceae</taxon>
        <taxon>Pseudoxanthomonas</taxon>
    </lineage>
</organism>
<gene>
    <name evidence="4" type="ORF">ABB29_12790</name>
</gene>
<dbReference type="GO" id="GO:0005975">
    <property type="term" value="P:carbohydrate metabolic process"/>
    <property type="evidence" value="ECO:0007669"/>
    <property type="project" value="InterPro"/>
</dbReference>
<evidence type="ECO:0000259" key="3">
    <source>
        <dbReference type="Pfam" id="PF03629"/>
    </source>
</evidence>
<proteinExistence type="predicted"/>
<dbReference type="Pfam" id="PF03629">
    <property type="entry name" value="SASA"/>
    <property type="match status" value="2"/>
</dbReference>
<dbReference type="PANTHER" id="PTHR22901:SF0">
    <property type="entry name" value="SIALATE O-ACETYLESTERASE"/>
    <property type="match status" value="1"/>
</dbReference>
<feature type="domain" description="Sialate O-acetylesterase" evidence="3">
    <location>
        <begin position="120"/>
        <end position="242"/>
    </location>
</feature>
<evidence type="ECO:0000313" key="4">
    <source>
        <dbReference type="EMBL" id="KRG68492.1"/>
    </source>
</evidence>
<dbReference type="Proteomes" id="UP000052052">
    <property type="component" value="Unassembled WGS sequence"/>
</dbReference>
<reference evidence="4 5" key="1">
    <citation type="submission" date="2015-05" db="EMBL/GenBank/DDBJ databases">
        <title>Genome sequencing and analysis of members of genus Stenotrophomonas.</title>
        <authorList>
            <person name="Patil P.P."/>
            <person name="Midha S."/>
            <person name="Patil P.B."/>
        </authorList>
    </citation>
    <scope>NUCLEOTIDE SEQUENCE [LARGE SCALE GENOMIC DNA]</scope>
    <source>
        <strain evidence="4 5">DSM 21858</strain>
    </source>
</reference>
<keyword evidence="1" id="KW-0378">Hydrolase</keyword>
<dbReference type="SUPFAM" id="SSF49785">
    <property type="entry name" value="Galactose-binding domain-like"/>
    <property type="match status" value="1"/>
</dbReference>
<keyword evidence="5" id="KW-1185">Reference proteome</keyword>
<dbReference type="PANTHER" id="PTHR22901">
    <property type="entry name" value="SIALATE O-ACETYLESTERASE"/>
    <property type="match status" value="1"/>
</dbReference>
<protein>
    <submittedName>
        <fullName evidence="4">9-O-acetylesterase</fullName>
    </submittedName>
</protein>
<dbReference type="RefSeq" id="WP_057659698.1">
    <property type="nucleotide sequence ID" value="NZ_LDJL01000013.1"/>
</dbReference>
<dbReference type="InterPro" id="IPR036514">
    <property type="entry name" value="SGNH_hydro_sf"/>
</dbReference>
<dbReference type="GO" id="GO:0004553">
    <property type="term" value="F:hydrolase activity, hydrolyzing O-glycosyl compounds"/>
    <property type="evidence" value="ECO:0007669"/>
    <property type="project" value="InterPro"/>
</dbReference>
<sequence>MSTACHRHWPQRAALATVLSMLALPVLAQSHQPDAGNRVLDALFQDHAVLQRDAPIPIWGRATPGDSVVIEFDGRRSRSRADASGHWQAELQAHRAGGPYQLSASTGSGQQQTVRDLLVGDVWLCSGQSNMELQVQRTLDSRSEIAGASDDGIRLLTVPQVGAASPQAGFGKAVAWQTLSPDSVRDFSAACYYFARELRKTVPVPMGLINAAWGGSRIQAWMSEAALRQSASYDRELDVLDTYARDPALAVRQWGTLWQDWWSQQSTTTPWAATGNGKWTAAPRQLTAWESWGVPALADFNGMLWYRTRVRLTAPQAAQPARLLLGNVDEVDQSWVNGQSVGSSYGADEPRSYALPAGLLQAGDNLIVVNALDTYRDGGMVGPAESRALLFADGSRVALDEAGWQYQIVPPAYGTPPRAPWQTAAGLSTLYNGMIAPLGRYGLRGMLWYQGESNTAEAQRYAQLLPLLRDDWRRQFGGERAWLIVQLANFGNVPTTPVESEWSQLREVQRQVANADPHSALAVAIDIGESSDIHPANKQELGRRLARAARHVAYDEALPASGPVPVSAQRQDDAVVVTFSDITGALVARGADQPIGFQLCGEAAGSCHYADARIDGRQVQLRASGSAQATPTRVRYCWGDSPVCTLYDGAPLPAGPFELPISH</sequence>
<dbReference type="SUPFAM" id="SSF52266">
    <property type="entry name" value="SGNH hydrolase"/>
    <property type="match status" value="1"/>
</dbReference>
<dbReference type="EMBL" id="LDJL01000013">
    <property type="protein sequence ID" value="KRG68492.1"/>
    <property type="molecule type" value="Genomic_DNA"/>
</dbReference>
<evidence type="ECO:0000256" key="2">
    <source>
        <dbReference type="SAM" id="SignalP"/>
    </source>
</evidence>
<evidence type="ECO:0000256" key="1">
    <source>
        <dbReference type="ARBA" id="ARBA00022801"/>
    </source>
</evidence>
<name>A0A0R0CFB3_9GAMM</name>
<dbReference type="InterPro" id="IPR039329">
    <property type="entry name" value="SIAE"/>
</dbReference>
<feature type="signal peptide" evidence="2">
    <location>
        <begin position="1"/>
        <end position="28"/>
    </location>
</feature>
<feature type="chain" id="PRO_5006394014" evidence="2">
    <location>
        <begin position="29"/>
        <end position="663"/>
    </location>
</feature>
<dbReference type="Gene3D" id="3.40.50.1110">
    <property type="entry name" value="SGNH hydrolase"/>
    <property type="match status" value="2"/>
</dbReference>
<dbReference type="STRING" id="344882.ABB29_12790"/>
<evidence type="ECO:0000313" key="5">
    <source>
        <dbReference type="Proteomes" id="UP000052052"/>
    </source>
</evidence>